<accession>A0ACC6UHX6</accession>
<organism evidence="1 2">
    <name type="scientific">Streptomyces albogriseolus</name>
    <dbReference type="NCBI Taxonomy" id="1887"/>
    <lineage>
        <taxon>Bacteria</taxon>
        <taxon>Bacillati</taxon>
        <taxon>Actinomycetota</taxon>
        <taxon>Actinomycetes</taxon>
        <taxon>Kitasatosporales</taxon>
        <taxon>Streptomycetaceae</taxon>
        <taxon>Streptomyces</taxon>
        <taxon>Streptomyces albogriseolus group</taxon>
    </lineage>
</organism>
<dbReference type="Proteomes" id="UP001565447">
    <property type="component" value="Unassembled WGS sequence"/>
</dbReference>
<comment type="caution">
    <text evidence="1">The sequence shown here is derived from an EMBL/GenBank/DDBJ whole genome shotgun (WGS) entry which is preliminary data.</text>
</comment>
<name>A0ACC6UHX6_STRAO</name>
<keyword evidence="2" id="KW-1185">Reference proteome</keyword>
<proteinExistence type="predicted"/>
<dbReference type="EMBL" id="JBGCBD010000002">
    <property type="protein sequence ID" value="MEY9811054.1"/>
    <property type="molecule type" value="Genomic_DNA"/>
</dbReference>
<sequence length="163" mass="18277">MTERDVILNELAQGLRPTSPGITWFDALAPEEQSEAPLHLRHHCVQARAVAEEGPEGIRRAGLRPTHTPAVLITHGRVDDQLGKIAPLTPRDERRKAFRLLVAVLAIADGRRRERTPGWARIRRVRSPTDRQQRWSHYRGSSAGSREGHVHPALGQNVDHQGD</sequence>
<protein>
    <submittedName>
        <fullName evidence="1">Uncharacterized protein</fullName>
    </submittedName>
</protein>
<evidence type="ECO:0000313" key="1">
    <source>
        <dbReference type="EMBL" id="MEY9811054.1"/>
    </source>
</evidence>
<evidence type="ECO:0000313" key="2">
    <source>
        <dbReference type="Proteomes" id="UP001565447"/>
    </source>
</evidence>
<gene>
    <name evidence="1" type="ORF">RKD21_001311</name>
</gene>
<reference evidence="1" key="1">
    <citation type="submission" date="2024-07" db="EMBL/GenBank/DDBJ databases">
        <title>Genome sequencing of plant associated microbes to promote plant fitness in Sorghum bicolor and Oryza sativa.</title>
        <authorList>
            <person name="Coleman-Derr D."/>
        </authorList>
    </citation>
    <scope>NUCLEOTIDE SEQUENCE</scope>
    <source>
        <strain evidence="1">SAI-173</strain>
    </source>
</reference>